<reference evidence="2" key="1">
    <citation type="journal article" date="2022" name="Mol. Ecol. Resour.">
        <title>The genomes of chicory, endive, great burdock and yacon provide insights into Asteraceae palaeo-polyploidization history and plant inulin production.</title>
        <authorList>
            <person name="Fan W."/>
            <person name="Wang S."/>
            <person name="Wang H."/>
            <person name="Wang A."/>
            <person name="Jiang F."/>
            <person name="Liu H."/>
            <person name="Zhao H."/>
            <person name="Xu D."/>
            <person name="Zhang Y."/>
        </authorList>
    </citation>
    <scope>NUCLEOTIDE SEQUENCE [LARGE SCALE GENOMIC DNA]</scope>
    <source>
        <strain evidence="2">cv. Yunnan</strain>
    </source>
</reference>
<accession>A0ACB9JRN6</accession>
<evidence type="ECO:0000313" key="1">
    <source>
        <dbReference type="EMBL" id="KAI3822573.1"/>
    </source>
</evidence>
<dbReference type="EMBL" id="CM042020">
    <property type="protein sequence ID" value="KAI3822573.1"/>
    <property type="molecule type" value="Genomic_DNA"/>
</dbReference>
<evidence type="ECO:0000313" key="2">
    <source>
        <dbReference type="Proteomes" id="UP001056120"/>
    </source>
</evidence>
<name>A0ACB9JRN6_9ASTR</name>
<keyword evidence="2" id="KW-1185">Reference proteome</keyword>
<reference evidence="1 2" key="2">
    <citation type="journal article" date="2022" name="Mol. Ecol. Resour.">
        <title>The genomes of chicory, endive, great burdock and yacon provide insights into Asteraceae paleo-polyploidization history and plant inulin production.</title>
        <authorList>
            <person name="Fan W."/>
            <person name="Wang S."/>
            <person name="Wang H."/>
            <person name="Wang A."/>
            <person name="Jiang F."/>
            <person name="Liu H."/>
            <person name="Zhao H."/>
            <person name="Xu D."/>
            <person name="Zhang Y."/>
        </authorList>
    </citation>
    <scope>NUCLEOTIDE SEQUENCE [LARGE SCALE GENOMIC DNA]</scope>
    <source>
        <strain evidence="2">cv. Yunnan</strain>
        <tissue evidence="1">Leaves</tissue>
    </source>
</reference>
<gene>
    <name evidence="1" type="ORF">L1987_10166</name>
</gene>
<sequence length="360" mass="41418">MDPFYISSSSFGSGSGSSSLPNSGDVPKPLDCLHETPVPPFLSKTFDLVDDPRLDPIISWSDTGASFVVWDPVEFARRILPKHFKHNNLSSFVRQLNTYGFRKIDTDRWEFTCESFFRGKRHLLKNIRRRKSLPAQQLTEESSSLSIEAEVERLQKEKMEMMQEVIDLQQQQRGTHQYMEAVNQKLQAAEDRQKQMVSSLAKVFQIPKFKKEQHRISSPRTAHKFIKHESHDHSYGLNPSPVDNIVRDLDIQSETVPLQLHDLDLQELAQVKDPFPKELDFNLDYDATTMVKQEDIWNSDFETVSAMPNKMWDDAGNYEYPEFGVPSGELSDFWNLADSGAENWMSGEASQSQNTNQYGF</sequence>
<proteinExistence type="predicted"/>
<comment type="caution">
    <text evidence="1">The sequence shown here is derived from an EMBL/GenBank/DDBJ whole genome shotgun (WGS) entry which is preliminary data.</text>
</comment>
<organism evidence="1 2">
    <name type="scientific">Smallanthus sonchifolius</name>
    <dbReference type="NCBI Taxonomy" id="185202"/>
    <lineage>
        <taxon>Eukaryota</taxon>
        <taxon>Viridiplantae</taxon>
        <taxon>Streptophyta</taxon>
        <taxon>Embryophyta</taxon>
        <taxon>Tracheophyta</taxon>
        <taxon>Spermatophyta</taxon>
        <taxon>Magnoliopsida</taxon>
        <taxon>eudicotyledons</taxon>
        <taxon>Gunneridae</taxon>
        <taxon>Pentapetalae</taxon>
        <taxon>asterids</taxon>
        <taxon>campanulids</taxon>
        <taxon>Asterales</taxon>
        <taxon>Asteraceae</taxon>
        <taxon>Asteroideae</taxon>
        <taxon>Heliantheae alliance</taxon>
        <taxon>Millerieae</taxon>
        <taxon>Smallanthus</taxon>
    </lineage>
</organism>
<dbReference type="Proteomes" id="UP001056120">
    <property type="component" value="Linkage Group LG03"/>
</dbReference>
<protein>
    <submittedName>
        <fullName evidence="1">Uncharacterized protein</fullName>
    </submittedName>
</protein>